<evidence type="ECO:0000256" key="8">
    <source>
        <dbReference type="ARBA" id="ARBA00022989"/>
    </source>
</evidence>
<dbReference type="Proteomes" id="UP000019087">
    <property type="component" value="Chromosome"/>
</dbReference>
<keyword evidence="6 11" id="KW-0812">Transmembrane</keyword>
<evidence type="ECO:0000256" key="1">
    <source>
        <dbReference type="ARBA" id="ARBA00004651"/>
    </source>
</evidence>
<dbReference type="PATRIC" id="fig|1009856.3.peg.574"/>
<evidence type="ECO:0000256" key="7">
    <source>
        <dbReference type="ARBA" id="ARBA00022847"/>
    </source>
</evidence>
<evidence type="ECO:0000256" key="2">
    <source>
        <dbReference type="ARBA" id="ARBA00005342"/>
    </source>
</evidence>
<evidence type="ECO:0000256" key="5">
    <source>
        <dbReference type="ARBA" id="ARBA00022592"/>
    </source>
</evidence>
<feature type="transmembrane region" description="Helical" evidence="11">
    <location>
        <begin position="123"/>
        <end position="144"/>
    </location>
</feature>
<organism evidence="12 13">
    <name type="scientific">Buchnera aphidicola str. USDA</name>
    <name type="common">Myzus persicae</name>
    <dbReference type="NCBI Taxonomy" id="1009856"/>
    <lineage>
        <taxon>Bacteria</taxon>
        <taxon>Pseudomonadati</taxon>
        <taxon>Pseudomonadota</taxon>
        <taxon>Gammaproteobacteria</taxon>
        <taxon>Enterobacterales</taxon>
        <taxon>Erwiniaceae</taxon>
        <taxon>Buchnera</taxon>
    </lineage>
</organism>
<dbReference type="GO" id="GO:0015293">
    <property type="term" value="F:symporter activity"/>
    <property type="evidence" value="ECO:0007669"/>
    <property type="project" value="UniProtKB-KW"/>
</dbReference>
<evidence type="ECO:0000256" key="11">
    <source>
        <dbReference type="RuleBase" id="RU363058"/>
    </source>
</evidence>
<evidence type="ECO:0000256" key="10">
    <source>
        <dbReference type="ARBA" id="ARBA00047348"/>
    </source>
</evidence>
<keyword evidence="7" id="KW-0769">Symport</keyword>
<evidence type="ECO:0000313" key="13">
    <source>
        <dbReference type="Proteomes" id="UP000019087"/>
    </source>
</evidence>
<reference evidence="12 13" key="1">
    <citation type="journal article" date="2013" name="BMC Genomics">
        <title>Comparative analysis of genome sequences from four strains of the Buchnera aphidicola Mp endosymbion of the green peach aphid, Myzus persicae.</title>
        <authorList>
            <person name="Jiang Z."/>
            <person name="Jones D.H."/>
            <person name="Khuri S."/>
            <person name="Tsinoremas N.F."/>
            <person name="Wyss T."/>
            <person name="Jander G."/>
            <person name="Wilson A.C."/>
        </authorList>
    </citation>
    <scope>NUCLEOTIDE SEQUENCE [LARGE SCALE GENOMIC DNA]</scope>
    <source>
        <strain evidence="13">str. USDA (Myzus persicae)</strain>
    </source>
</reference>
<protein>
    <recommendedName>
        <fullName evidence="11">Phosphate transporter</fullName>
    </recommendedName>
</protein>
<feature type="transmembrane region" description="Helical" evidence="11">
    <location>
        <begin position="156"/>
        <end position="181"/>
    </location>
</feature>
<name>W0P302_BUCMP</name>
<keyword evidence="8 11" id="KW-1133">Transmembrane helix</keyword>
<comment type="subcellular location">
    <subcellularLocation>
        <location evidence="1">Cell membrane</location>
        <topology evidence="1">Multi-pass membrane protein</topology>
    </subcellularLocation>
    <subcellularLocation>
        <location evidence="11">Membrane</location>
        <topology evidence="11">Multi-pass membrane protein</topology>
    </subcellularLocation>
</comment>
<feature type="transmembrane region" description="Helical" evidence="11">
    <location>
        <begin position="233"/>
        <end position="255"/>
    </location>
</feature>
<evidence type="ECO:0000256" key="6">
    <source>
        <dbReference type="ARBA" id="ARBA00022692"/>
    </source>
</evidence>
<feature type="transmembrane region" description="Helical" evidence="11">
    <location>
        <begin position="96"/>
        <end position="116"/>
    </location>
</feature>
<feature type="transmembrane region" description="Helical" evidence="11">
    <location>
        <begin position="50"/>
        <end position="76"/>
    </location>
</feature>
<feature type="transmembrane region" description="Helical" evidence="11">
    <location>
        <begin position="208"/>
        <end position="227"/>
    </location>
</feature>
<sequence>MLYLFSYSDLNHSLFIFLALFFVLFYEAINGFHDTANAVSTLIYTRAMSAHIAVIMSGIFNFLGVLLGGLTVAYAIVHLLPNDLLLNTSSKNALAMVFSMLLAAILWNLSTWYFCLPASSSHSLIGAIIGIGLTNAIVTGSSLVDALNIPKMTNVFLSLIFSPIVGLIVAGSLIFLLRFYLKNNKIFDRIHMTPLEREKIDGKKNPPFLIRMALILSSIGVSYAHGANDGQKGIGLIMLVLIGIVPASFLVNLNANKHEIMCTKNRINDLEKYYLKNNINFLKNIHNKKTVHPLEINNSFNEIMKNIKKTKLLLKNTYNYNTLNIKKRFQLRHFLLCISDNIDQTINDSDINSQDKYFLVKSKKDILRTIEYAPMWIILIVALSLSIGTMIGWKRIVITIGEKIGKKRMTYAQAMSAQITASLSIGIASYTGIPVSTTHILSSSVAGTMLIDGDGIQMNTIKNIALAWILTLPVSILLSSFLYWIALFLI</sequence>
<evidence type="ECO:0000313" key="12">
    <source>
        <dbReference type="EMBL" id="AHG59822.1"/>
    </source>
</evidence>
<proteinExistence type="inferred from homology"/>
<feature type="transmembrane region" description="Helical" evidence="11">
    <location>
        <begin position="12"/>
        <end position="29"/>
    </location>
</feature>
<accession>W0P302</accession>
<dbReference type="PANTHER" id="PTHR11101">
    <property type="entry name" value="PHOSPHATE TRANSPORTER"/>
    <property type="match status" value="1"/>
</dbReference>
<dbReference type="GO" id="GO:0005886">
    <property type="term" value="C:plasma membrane"/>
    <property type="evidence" value="ECO:0007669"/>
    <property type="project" value="UniProtKB-SubCell"/>
</dbReference>
<evidence type="ECO:0000256" key="3">
    <source>
        <dbReference type="ARBA" id="ARBA00022448"/>
    </source>
</evidence>
<comment type="similarity">
    <text evidence="2">Belongs to the inorganic phosphate transporter (PiT) (TC 2.A.20) family. Pit subfamily.</text>
</comment>
<dbReference type="HOGENOM" id="CLU_015355_4_0_6"/>
<gene>
    <name evidence="12" type="primary">pita</name>
    <name evidence="12" type="ORF">BUMPUSDA_CDS00018</name>
</gene>
<keyword evidence="4" id="KW-1003">Cell membrane</keyword>
<keyword evidence="5 11" id="KW-0592">Phosphate transport</keyword>
<dbReference type="KEGG" id="bapu:BUMPUSDA_CDS00018"/>
<dbReference type="EMBL" id="CP002697">
    <property type="protein sequence ID" value="AHG59822.1"/>
    <property type="molecule type" value="Genomic_DNA"/>
</dbReference>
<keyword evidence="3 11" id="KW-0813">Transport</keyword>
<keyword evidence="9 11" id="KW-0472">Membrane</keyword>
<dbReference type="InterPro" id="IPR001204">
    <property type="entry name" value="Phos_transporter"/>
</dbReference>
<feature type="transmembrane region" description="Helical" evidence="11">
    <location>
        <begin position="465"/>
        <end position="489"/>
    </location>
</feature>
<comment type="catalytic activity">
    <reaction evidence="10">
        <text>phosphate(in) + H(+)(in) = phosphate(out) + H(+)(out)</text>
        <dbReference type="Rhea" id="RHEA:29939"/>
        <dbReference type="ChEBI" id="CHEBI:15378"/>
        <dbReference type="ChEBI" id="CHEBI:43474"/>
    </reaction>
</comment>
<feature type="transmembrane region" description="Helical" evidence="11">
    <location>
        <begin position="372"/>
        <end position="393"/>
    </location>
</feature>
<evidence type="ECO:0000256" key="9">
    <source>
        <dbReference type="ARBA" id="ARBA00023136"/>
    </source>
</evidence>
<dbReference type="PANTHER" id="PTHR11101:SF65">
    <property type="entry name" value="LOW-AFFINITY INORGANIC PHOSPHATE TRANSPORTER PITA-RELATED"/>
    <property type="match status" value="1"/>
</dbReference>
<dbReference type="AlphaFoldDB" id="W0P302"/>
<dbReference type="GO" id="GO:0035435">
    <property type="term" value="P:phosphate ion transmembrane transport"/>
    <property type="evidence" value="ECO:0007669"/>
    <property type="project" value="TreeGrafter"/>
</dbReference>
<dbReference type="Pfam" id="PF01384">
    <property type="entry name" value="PHO4"/>
    <property type="match status" value="1"/>
</dbReference>
<evidence type="ECO:0000256" key="4">
    <source>
        <dbReference type="ARBA" id="ARBA00022475"/>
    </source>
</evidence>
<dbReference type="RefSeq" id="WP_025369201.1">
    <property type="nucleotide sequence ID" value="NZ_CP002697.1"/>
</dbReference>
<dbReference type="GO" id="GO:0005315">
    <property type="term" value="F:phosphate transmembrane transporter activity"/>
    <property type="evidence" value="ECO:0007669"/>
    <property type="project" value="InterPro"/>
</dbReference>